<comment type="similarity">
    <text evidence="1">Belongs to the carbohydrate kinase pfkB family.</text>
</comment>
<keyword evidence="4 8" id="KW-0418">Kinase</keyword>
<evidence type="ECO:0000259" key="9">
    <source>
        <dbReference type="Pfam" id="PF00294"/>
    </source>
</evidence>
<comment type="caution">
    <text evidence="10">The sequence shown here is derived from an EMBL/GenBank/DDBJ whole genome shotgun (WGS) entry which is preliminary data.</text>
</comment>
<evidence type="ECO:0000256" key="1">
    <source>
        <dbReference type="ARBA" id="ARBA00005380"/>
    </source>
</evidence>
<organism evidence="10 11">
    <name type="scientific">Clostridium moniliforme</name>
    <dbReference type="NCBI Taxonomy" id="39489"/>
    <lineage>
        <taxon>Bacteria</taxon>
        <taxon>Bacillati</taxon>
        <taxon>Bacillota</taxon>
        <taxon>Clostridia</taxon>
        <taxon>Eubacteriales</taxon>
        <taxon>Clostridiaceae</taxon>
        <taxon>Clostridium</taxon>
    </lineage>
</organism>
<dbReference type="Proteomes" id="UP000783390">
    <property type="component" value="Unassembled WGS sequence"/>
</dbReference>
<keyword evidence="11" id="KW-1185">Reference proteome</keyword>
<dbReference type="EMBL" id="JAGGJZ010000007">
    <property type="protein sequence ID" value="MBP1890554.1"/>
    <property type="molecule type" value="Genomic_DNA"/>
</dbReference>
<protein>
    <recommendedName>
        <fullName evidence="7">Tagatose-6-phosphate kinase</fullName>
        <ecNumber evidence="7">2.7.1.144</ecNumber>
    </recommendedName>
</protein>
<dbReference type="InterPro" id="IPR029056">
    <property type="entry name" value="Ribokinase-like"/>
</dbReference>
<dbReference type="Pfam" id="PF00294">
    <property type="entry name" value="PfkB"/>
    <property type="match status" value="1"/>
</dbReference>
<dbReference type="RefSeq" id="WP_209797467.1">
    <property type="nucleotide sequence ID" value="NZ_JAGGJZ010000007.1"/>
</dbReference>
<name>A0ABS4F2S4_9CLOT</name>
<evidence type="ECO:0000256" key="4">
    <source>
        <dbReference type="ARBA" id="ARBA00022777"/>
    </source>
</evidence>
<dbReference type="InterPro" id="IPR017583">
    <property type="entry name" value="Tagatose/fructose_Pkinase"/>
</dbReference>
<evidence type="ECO:0000256" key="6">
    <source>
        <dbReference type="ARBA" id="ARBA00047745"/>
    </source>
</evidence>
<dbReference type="Gene3D" id="3.40.1190.20">
    <property type="match status" value="1"/>
</dbReference>
<dbReference type="InterPro" id="IPR002173">
    <property type="entry name" value="Carboh/pur_kinase_PfkB_CS"/>
</dbReference>
<keyword evidence="3 7" id="KW-0547">Nucleotide-binding</keyword>
<dbReference type="PROSITE" id="PS00584">
    <property type="entry name" value="PFKB_KINASES_2"/>
    <property type="match status" value="1"/>
</dbReference>
<evidence type="ECO:0000256" key="5">
    <source>
        <dbReference type="ARBA" id="ARBA00022840"/>
    </source>
</evidence>
<dbReference type="NCBIfam" id="TIGR03168">
    <property type="entry name" value="1-PFK"/>
    <property type="match status" value="1"/>
</dbReference>
<dbReference type="PANTHER" id="PTHR46566:SF1">
    <property type="entry name" value="1-PHOSPHOFRUCTOKINASE"/>
    <property type="match status" value="1"/>
</dbReference>
<proteinExistence type="inferred from homology"/>
<comment type="catalytic activity">
    <reaction evidence="7">
        <text>D-tagatofuranose 6-phosphate + ATP = D-tagatofuranose 1,6-bisphosphate + ADP + H(+)</text>
        <dbReference type="Rhea" id="RHEA:12420"/>
        <dbReference type="ChEBI" id="CHEBI:15378"/>
        <dbReference type="ChEBI" id="CHEBI:30616"/>
        <dbReference type="ChEBI" id="CHEBI:58694"/>
        <dbReference type="ChEBI" id="CHEBI:58695"/>
        <dbReference type="ChEBI" id="CHEBI:456216"/>
        <dbReference type="EC" id="2.7.1.144"/>
    </reaction>
</comment>
<dbReference type="PANTHER" id="PTHR46566">
    <property type="entry name" value="1-PHOSPHOFRUCTOKINASE-RELATED"/>
    <property type="match status" value="1"/>
</dbReference>
<evidence type="ECO:0000313" key="11">
    <source>
        <dbReference type="Proteomes" id="UP000783390"/>
    </source>
</evidence>
<dbReference type="SUPFAM" id="SSF53613">
    <property type="entry name" value="Ribokinase-like"/>
    <property type="match status" value="1"/>
</dbReference>
<gene>
    <name evidence="10" type="ORF">J2Z53_002154</name>
</gene>
<dbReference type="NCBIfam" id="TIGR03828">
    <property type="entry name" value="pfkB"/>
    <property type="match status" value="1"/>
</dbReference>
<dbReference type="InterPro" id="IPR011611">
    <property type="entry name" value="PfkB_dom"/>
</dbReference>
<evidence type="ECO:0000256" key="8">
    <source>
        <dbReference type="RuleBase" id="RU369061"/>
    </source>
</evidence>
<keyword evidence="7" id="KW-0423">Lactose metabolism</keyword>
<accession>A0ABS4F2S4</accession>
<evidence type="ECO:0000256" key="3">
    <source>
        <dbReference type="ARBA" id="ARBA00022741"/>
    </source>
</evidence>
<sequence>MIYTMTFNPSLDYIMKVKKFDLGMVNRTYEESIFPGGKGINVSIVLGNLGIENKAFGFIAGFTGEEIEKKVKKSGCRAEFIKLKEGLSRINVKLKSEEESEINAQGPIIDEKSIEDLYKKLDEIKDGDILVLAGSIPNTLPSDMYEKIMKYLSNKKIKVVVDATNDLLLNVLKYNPFLIKPNKHELEEMFKVTINSENEIIDYAKKLQDMGALNVLISMAGDGAILINENGEVLRHKAPKGEVKNSVGAGDSMVAGFVAGYIMKNDYKDALKFGIATGSASAFSEDLATKEKVFEILEMIG</sequence>
<dbReference type="GO" id="GO:0008662">
    <property type="term" value="F:1-phosphofructokinase activity"/>
    <property type="evidence" value="ECO:0007669"/>
    <property type="project" value="UniProtKB-EC"/>
</dbReference>
<evidence type="ECO:0000313" key="10">
    <source>
        <dbReference type="EMBL" id="MBP1890554.1"/>
    </source>
</evidence>
<dbReference type="CDD" id="cd01164">
    <property type="entry name" value="FruK_PfkB_like"/>
    <property type="match status" value="1"/>
</dbReference>
<dbReference type="EC" id="2.7.1.144" evidence="7"/>
<comment type="function">
    <text evidence="8">Catalyzes the ATP-dependent phosphorylation of fructose-l-phosphate to fructose-l,6-bisphosphate.</text>
</comment>
<dbReference type="PIRSF" id="PIRSF000535">
    <property type="entry name" value="1PFK/6PFK/LacC"/>
    <property type="match status" value="1"/>
</dbReference>
<comment type="similarity">
    <text evidence="7">Belongs to the carbohydrate kinase PfkB family. LacC subfamily.</text>
</comment>
<comment type="pathway">
    <text evidence="7">Carbohydrate metabolism; D-tagatose 6-phosphate degradation; D-glyceraldehyde 3-phosphate and glycerone phosphate from D-tagatose 6-phosphate: step 1/2.</text>
</comment>
<evidence type="ECO:0000256" key="7">
    <source>
        <dbReference type="PIRNR" id="PIRNR000535"/>
    </source>
</evidence>
<reference evidence="10 11" key="1">
    <citation type="submission" date="2021-03" db="EMBL/GenBank/DDBJ databases">
        <title>Genomic Encyclopedia of Type Strains, Phase IV (KMG-IV): sequencing the most valuable type-strain genomes for metagenomic binning, comparative biology and taxonomic classification.</title>
        <authorList>
            <person name="Goeker M."/>
        </authorList>
    </citation>
    <scope>NUCLEOTIDE SEQUENCE [LARGE SCALE GENOMIC DNA]</scope>
    <source>
        <strain evidence="10 11">DSM 3984</strain>
    </source>
</reference>
<dbReference type="InterPro" id="IPR022463">
    <property type="entry name" value="1-PFruKinase"/>
</dbReference>
<comment type="catalytic activity">
    <reaction evidence="6 8">
        <text>beta-D-fructose 1-phosphate + ATP = beta-D-fructose 1,6-bisphosphate + ADP + H(+)</text>
        <dbReference type="Rhea" id="RHEA:14213"/>
        <dbReference type="ChEBI" id="CHEBI:15378"/>
        <dbReference type="ChEBI" id="CHEBI:30616"/>
        <dbReference type="ChEBI" id="CHEBI:32966"/>
        <dbReference type="ChEBI" id="CHEBI:138881"/>
        <dbReference type="ChEBI" id="CHEBI:456216"/>
        <dbReference type="EC" id="2.7.1.56"/>
    </reaction>
</comment>
<keyword evidence="5 7" id="KW-0067">ATP-binding</keyword>
<evidence type="ECO:0000256" key="2">
    <source>
        <dbReference type="ARBA" id="ARBA00022679"/>
    </source>
</evidence>
<keyword evidence="2 7" id="KW-0808">Transferase</keyword>
<feature type="domain" description="Carbohydrate kinase PfkB" evidence="9">
    <location>
        <begin position="7"/>
        <end position="286"/>
    </location>
</feature>